<evidence type="ECO:0000259" key="10">
    <source>
        <dbReference type="SMART" id="SM00990"/>
    </source>
</evidence>
<evidence type="ECO:0000313" key="11">
    <source>
        <dbReference type="EMBL" id="KAK7057582.1"/>
    </source>
</evidence>
<evidence type="ECO:0000256" key="8">
    <source>
        <dbReference type="RuleBase" id="RU365033"/>
    </source>
</evidence>
<dbReference type="Pfam" id="PF21170">
    <property type="entry name" value="FAN1_TPR"/>
    <property type="match status" value="1"/>
</dbReference>
<dbReference type="PANTHER" id="PTHR15749:SF4">
    <property type="entry name" value="FANCONI-ASSOCIATED NUCLEASE 1"/>
    <property type="match status" value="1"/>
</dbReference>
<feature type="compositionally biased region" description="Basic residues" evidence="9">
    <location>
        <begin position="943"/>
        <end position="952"/>
    </location>
</feature>
<dbReference type="GO" id="GO:0004528">
    <property type="term" value="F:phosphodiesterase I activity"/>
    <property type="evidence" value="ECO:0007669"/>
    <property type="project" value="UniProtKB-EC"/>
</dbReference>
<feature type="region of interest" description="Disordered" evidence="9">
    <location>
        <begin position="239"/>
        <end position="260"/>
    </location>
</feature>
<keyword evidence="7 8" id="KW-0464">Manganese</keyword>
<organism evidence="11 12">
    <name type="scientific">Favolaschia claudopus</name>
    <dbReference type="NCBI Taxonomy" id="2862362"/>
    <lineage>
        <taxon>Eukaryota</taxon>
        <taxon>Fungi</taxon>
        <taxon>Dikarya</taxon>
        <taxon>Basidiomycota</taxon>
        <taxon>Agaricomycotina</taxon>
        <taxon>Agaricomycetes</taxon>
        <taxon>Agaricomycetidae</taxon>
        <taxon>Agaricales</taxon>
        <taxon>Marasmiineae</taxon>
        <taxon>Mycenaceae</taxon>
        <taxon>Favolaschia</taxon>
    </lineage>
</organism>
<evidence type="ECO:0000256" key="6">
    <source>
        <dbReference type="ARBA" id="ARBA00022842"/>
    </source>
</evidence>
<dbReference type="GO" id="GO:0070336">
    <property type="term" value="F:flap-structured DNA binding"/>
    <property type="evidence" value="ECO:0007669"/>
    <property type="project" value="TreeGrafter"/>
</dbReference>
<evidence type="ECO:0000256" key="4">
    <source>
        <dbReference type="ARBA" id="ARBA00022723"/>
    </source>
</evidence>
<dbReference type="GO" id="GO:0008409">
    <property type="term" value="F:5'-3' exonuclease activity"/>
    <property type="evidence" value="ECO:0007669"/>
    <property type="project" value="TreeGrafter"/>
</dbReference>
<dbReference type="InterPro" id="IPR033315">
    <property type="entry name" value="Fan1-like"/>
</dbReference>
<keyword evidence="6 8" id="KW-0460">Magnesium</keyword>
<evidence type="ECO:0000256" key="3">
    <source>
        <dbReference type="ARBA" id="ARBA00022722"/>
    </source>
</evidence>
<comment type="function">
    <text evidence="8">Nuclease required for the repair of DNA interstrand cross-links (ICL). Acts as a 5'-3' exonuclease that anchors at a cut end of DNA and cleaves DNA successively at every third nucleotide, allowing to excise an ICL from one strand through flanking incisions.</text>
</comment>
<dbReference type="EMBL" id="JAWWNJ010000004">
    <property type="protein sequence ID" value="KAK7057582.1"/>
    <property type="molecule type" value="Genomic_DNA"/>
</dbReference>
<dbReference type="Gene3D" id="3.40.1350.10">
    <property type="match status" value="1"/>
</dbReference>
<feature type="region of interest" description="Disordered" evidence="9">
    <location>
        <begin position="875"/>
        <end position="985"/>
    </location>
</feature>
<reference evidence="11 12" key="1">
    <citation type="journal article" date="2024" name="J Genomics">
        <title>Draft genome sequencing and assembly of Favolaschia claudopus CIRM-BRFM 2984 isolated from oak limbs.</title>
        <authorList>
            <person name="Navarro D."/>
            <person name="Drula E."/>
            <person name="Chaduli D."/>
            <person name="Cazenave R."/>
            <person name="Ahrendt S."/>
            <person name="Wang J."/>
            <person name="Lipzen A."/>
            <person name="Daum C."/>
            <person name="Barry K."/>
            <person name="Grigoriev I.V."/>
            <person name="Favel A."/>
            <person name="Rosso M.N."/>
            <person name="Martin F."/>
        </authorList>
    </citation>
    <scope>NUCLEOTIDE SEQUENCE [LARGE SCALE GENOMIC DNA]</scope>
    <source>
        <strain evidence="11 12">CIRM-BRFM 2984</strain>
    </source>
</reference>
<dbReference type="SMART" id="SM00990">
    <property type="entry name" value="VRR_NUC"/>
    <property type="match status" value="1"/>
</dbReference>
<dbReference type="GO" id="GO:0005634">
    <property type="term" value="C:nucleus"/>
    <property type="evidence" value="ECO:0007669"/>
    <property type="project" value="UniProtKB-SubCell"/>
</dbReference>
<dbReference type="CDD" id="cd22326">
    <property type="entry name" value="FAN1-like"/>
    <property type="match status" value="1"/>
</dbReference>
<dbReference type="PANTHER" id="PTHR15749">
    <property type="entry name" value="FANCONI-ASSOCIATED NUCLEASE 1"/>
    <property type="match status" value="1"/>
</dbReference>
<dbReference type="EC" id="3.1.4.1" evidence="8"/>
<evidence type="ECO:0000256" key="9">
    <source>
        <dbReference type="SAM" id="MobiDB-lite"/>
    </source>
</evidence>
<feature type="domain" description="VRR-NUC" evidence="10">
    <location>
        <begin position="756"/>
        <end position="872"/>
    </location>
</feature>
<evidence type="ECO:0000256" key="2">
    <source>
        <dbReference type="ARBA" id="ARBA00005533"/>
    </source>
</evidence>
<dbReference type="GO" id="GO:0036297">
    <property type="term" value="P:interstrand cross-link repair"/>
    <property type="evidence" value="ECO:0007669"/>
    <property type="project" value="InterPro"/>
</dbReference>
<comment type="catalytic activity">
    <reaction evidence="1 8">
        <text>Hydrolytically removes 5'-nucleotides successively from the 3'-hydroxy termini of 3'-hydroxy-terminated oligonucleotides.</text>
        <dbReference type="EC" id="3.1.4.1"/>
    </reaction>
</comment>
<comment type="subcellular location">
    <subcellularLocation>
        <location evidence="8">Nucleus</location>
    </subcellularLocation>
</comment>
<gene>
    <name evidence="11" type="ORF">R3P38DRAFT_2841849</name>
</gene>
<protein>
    <recommendedName>
        <fullName evidence="8">Fanconi-associated nuclease</fullName>
        <ecNumber evidence="8">3.1.4.1</ecNumber>
    </recommendedName>
</protein>
<dbReference type="InterPro" id="IPR011856">
    <property type="entry name" value="tRNA_endonuc-like_dom_sf"/>
</dbReference>
<dbReference type="GO" id="GO:0017108">
    <property type="term" value="F:5'-flap endonuclease activity"/>
    <property type="evidence" value="ECO:0007669"/>
    <property type="project" value="TreeGrafter"/>
</dbReference>
<keyword evidence="12" id="KW-1185">Reference proteome</keyword>
<dbReference type="InterPro" id="IPR014883">
    <property type="entry name" value="VRR_NUC"/>
</dbReference>
<dbReference type="GO" id="GO:0046872">
    <property type="term" value="F:metal ion binding"/>
    <property type="evidence" value="ECO:0007669"/>
    <property type="project" value="UniProtKB-KW"/>
</dbReference>
<dbReference type="AlphaFoldDB" id="A0AAW0E073"/>
<dbReference type="Pfam" id="PF08774">
    <property type="entry name" value="VRR_NUC"/>
    <property type="match status" value="1"/>
</dbReference>
<keyword evidence="5 8" id="KW-0378">Hydrolase</keyword>
<name>A0AAW0E073_9AGAR</name>
<keyword evidence="8" id="KW-0227">DNA damage</keyword>
<feature type="region of interest" description="Disordered" evidence="9">
    <location>
        <begin position="412"/>
        <end position="439"/>
    </location>
</feature>
<evidence type="ECO:0000256" key="5">
    <source>
        <dbReference type="ARBA" id="ARBA00022801"/>
    </source>
</evidence>
<keyword evidence="3 8" id="KW-0540">Nuclease</keyword>
<dbReference type="InterPro" id="IPR049126">
    <property type="entry name" value="FAN1-like_TPR"/>
</dbReference>
<evidence type="ECO:0000256" key="1">
    <source>
        <dbReference type="ARBA" id="ARBA00000983"/>
    </source>
</evidence>
<keyword evidence="4 8" id="KW-0479">Metal-binding</keyword>
<dbReference type="Proteomes" id="UP001362999">
    <property type="component" value="Unassembled WGS sequence"/>
</dbReference>
<comment type="cofactor">
    <cofactor evidence="8">
        <name>Mg(2+)</name>
        <dbReference type="ChEBI" id="CHEBI:18420"/>
    </cofactor>
    <cofactor evidence="8">
        <name>Mn(2+)</name>
        <dbReference type="ChEBI" id="CHEBI:29035"/>
    </cofactor>
</comment>
<comment type="similarity">
    <text evidence="2 8">Belongs to the FAN1 family.</text>
</comment>
<keyword evidence="8" id="KW-0234">DNA repair</keyword>
<dbReference type="InterPro" id="IPR049132">
    <property type="entry name" value="FAN1-like_euk"/>
</dbReference>
<comment type="caution">
    <text evidence="11">The sequence shown here is derived from an EMBL/GenBank/DDBJ whole genome shotgun (WGS) entry which is preliminary data.</text>
</comment>
<evidence type="ECO:0000313" key="12">
    <source>
        <dbReference type="Proteomes" id="UP001362999"/>
    </source>
</evidence>
<keyword evidence="8" id="KW-0539">Nucleus</keyword>
<sequence length="985" mass="111250">MNGYTPWDIRDTIFGIEEHEADSEYVEPERAILLEQLENASATGATGPLRECDQPSIYVLVAERAINNVYEHERHLFLEEEWDFVKAIMTAYYCSRFVIIRLLLRKQGKWFRHHDLRKYISEVGPQGLDHAMEELCRSHKPSPNSPEIIDLTLDSDDEEDSQPKAGPSSAPQRPIVTDNHELCLDYFCQGVDKLSLFDGLNLLKVDEIKSLCKDLKIPAAKMNKEDMITALMNHASKQSTLAVVPSPKSKGKGKAKASDSGLRQTVLSFATPKIRQNQTERLQTMMLKALDKAVKVNPDLHTLILRLHIIWLRSTEYPESLFRPALFAGFKKTVFPEYDFARDPDIWRTRDEFLAYEKALRLDATIDELLQPDPKPKSGRPAKASVPDICQKFIPPGTPGFNFMHAMATPLRTPGPQADDHNSAEDEEEAPAADLADAPPTQANALAVKRIYEEHVLPTWKQLAATESASPRVRKPGLERFEAGFLYTRMMRKCGQALGTLKEWRAEKELLDLLLGQRFWRRSRRGGWQDRRALLLTKHLNKNEDGTQNLEVWWQARRGLIESLGDKDTAMVDIHPLVARLNAVEKKLKIPEEEKFRHDYVALKEATVVTFAAIRVWEKPGDVKSDGSEGKENKVAEGGDITTYFPPDSPAKIIEPQESVTKRSWTGKSYWKGKDGLPIYVEDRALEYYDEVHGMKGFHSETQILTTLFGLLFWEIIFAPVPGAFETPFQMGPLDVGEDSFYYARQRQIDERLAAIRSGQSSAILADNDARHREKKTGCIGVSWDVCTREHLLEIVECLGGHTLASICQIFCQDYYGRSSGGPDLIVWNPETKQCKFVEVKGPGDSLKANQKLWSHALLTARCEVELCQVEDVNRPKKAKATPKPKSEKKPKASTARGSKRKGKGKASAQPDSDIEVEGSQLAPMNVDAGDEEWTPSAEIRKPPPRTKRRRSTREDDDELPVFTIDSQPEQSEPISPPPKRIKTS</sequence>
<proteinExistence type="inferred from homology"/>
<accession>A0AAW0E073</accession>
<evidence type="ECO:0000256" key="7">
    <source>
        <dbReference type="ARBA" id="ARBA00023211"/>
    </source>
</evidence>